<dbReference type="CDD" id="cd03675">
    <property type="entry name" value="NUDIX_Hydrolase"/>
    <property type="match status" value="1"/>
</dbReference>
<keyword evidence="9" id="KW-1185">Reference proteome</keyword>
<protein>
    <recommendedName>
        <fullName evidence="4 6">Phosphatase NudJ</fullName>
        <ecNumber evidence="6">3.6.1.-</ecNumber>
    </recommendedName>
</protein>
<dbReference type="STRING" id="291331.XOO2555"/>
<dbReference type="GO" id="GO:0017110">
    <property type="term" value="F:nucleoside diphosphate phosphatase activity"/>
    <property type="evidence" value="ECO:0007669"/>
    <property type="project" value="InterPro"/>
</dbReference>
<evidence type="ECO:0000256" key="4">
    <source>
        <dbReference type="ARBA" id="ARBA00015552"/>
    </source>
</evidence>
<comment type="cofactor">
    <cofactor evidence="1 6">
        <name>Mg(2+)</name>
        <dbReference type="ChEBI" id="CHEBI:18420"/>
    </cofactor>
</comment>
<evidence type="ECO:0000256" key="2">
    <source>
        <dbReference type="ARBA" id="ARBA00007608"/>
    </source>
</evidence>
<reference evidence="8 9" key="1">
    <citation type="journal article" date="2005" name="Nucleic Acids Res.">
        <title>The genome sequence of Xanthomonas oryzae pathovar oryzae KACC10331, the bacterial blight pathogen of rice.</title>
        <authorList>
            <person name="Lee B.M."/>
            <person name="Park Y.J."/>
            <person name="Park D.S."/>
            <person name="Kang H.W."/>
            <person name="Kim J.G."/>
            <person name="Song E.S."/>
            <person name="Park I.C."/>
            <person name="Yoon U.H."/>
            <person name="Hahn J.H."/>
            <person name="Koo B.S."/>
            <person name="Lee G.B."/>
            <person name="Kim H."/>
            <person name="Park H.S."/>
            <person name="Yoon K.O."/>
            <person name="Kim J.H."/>
            <person name="Jung C.H."/>
            <person name="Koh N.H."/>
            <person name="Seo J.S."/>
            <person name="Go S.J."/>
        </authorList>
    </citation>
    <scope>NUCLEOTIDE SEQUENCE [LARGE SCALE GENOMIC DNA]</scope>
    <source>
        <strain evidence="9">KACC10331 / KXO85</strain>
    </source>
</reference>
<dbReference type="AlphaFoldDB" id="Q5GZR2"/>
<dbReference type="InterPro" id="IPR000086">
    <property type="entry name" value="NUDIX_hydrolase_dom"/>
</dbReference>
<keyword evidence="5 6" id="KW-0378">Hydrolase</keyword>
<dbReference type="Gene3D" id="3.90.79.10">
    <property type="entry name" value="Nucleoside Triphosphate Pyrophosphohydrolase"/>
    <property type="match status" value="1"/>
</dbReference>
<dbReference type="InterPro" id="IPR033713">
    <property type="entry name" value="NudJ"/>
</dbReference>
<comment type="subunit">
    <text evidence="3 6">Monomer.</text>
</comment>
<proteinExistence type="inferred from homology"/>
<dbReference type="SUPFAM" id="SSF55811">
    <property type="entry name" value="Nudix"/>
    <property type="match status" value="1"/>
</dbReference>
<evidence type="ECO:0000256" key="1">
    <source>
        <dbReference type="ARBA" id="ARBA00001946"/>
    </source>
</evidence>
<dbReference type="InterPro" id="IPR020084">
    <property type="entry name" value="NUDIX_hydrolase_CS"/>
</dbReference>
<sequence>MGRAGADPMSVRQQRWHPDVTVATIVVRNGRFLQVEESIGGRLLLNQPAGHLEPNESLLDAAVRETLEETGWDVRLTQFIGTYQWVAPNGQCFLRFAFVADALTHHPDRGLDVGVVRALWMTPEELSASTERLRSPLVWDVVADYLAGQRYPLSLVRHLA</sequence>
<keyword evidence="6" id="KW-0460">Magnesium</keyword>
<dbReference type="HOGENOM" id="CLU_037162_6_1_6"/>
<evidence type="ECO:0000313" key="8">
    <source>
        <dbReference type="EMBL" id="AAW75809.1"/>
    </source>
</evidence>
<dbReference type="GO" id="GO:0017111">
    <property type="term" value="F:ribonucleoside triphosphate phosphatase activity"/>
    <property type="evidence" value="ECO:0007669"/>
    <property type="project" value="InterPro"/>
</dbReference>
<evidence type="ECO:0000256" key="3">
    <source>
        <dbReference type="ARBA" id="ARBA00011245"/>
    </source>
</evidence>
<dbReference type="PROSITE" id="PS00893">
    <property type="entry name" value="NUDIX_BOX"/>
    <property type="match status" value="1"/>
</dbReference>
<feature type="domain" description="Nudix hydrolase" evidence="7">
    <location>
        <begin position="15"/>
        <end position="146"/>
    </location>
</feature>
<dbReference type="EC" id="3.6.1.-" evidence="6"/>
<evidence type="ECO:0000256" key="6">
    <source>
        <dbReference type="RuleBase" id="RU364043"/>
    </source>
</evidence>
<dbReference type="GO" id="GO:0004787">
    <property type="term" value="F:thiamine diphosphate phosphatase activity"/>
    <property type="evidence" value="ECO:0007669"/>
    <property type="project" value="InterPro"/>
</dbReference>
<organism evidence="8 9">
    <name type="scientific">Xanthomonas oryzae pv. oryzae (strain KACC10331 / KXO85)</name>
    <dbReference type="NCBI Taxonomy" id="291331"/>
    <lineage>
        <taxon>Bacteria</taxon>
        <taxon>Pseudomonadati</taxon>
        <taxon>Pseudomonadota</taxon>
        <taxon>Gammaproteobacteria</taxon>
        <taxon>Lysobacterales</taxon>
        <taxon>Lysobacteraceae</taxon>
        <taxon>Xanthomonas</taxon>
    </lineage>
</organism>
<dbReference type="PROSITE" id="PS51462">
    <property type="entry name" value="NUDIX"/>
    <property type="match status" value="1"/>
</dbReference>
<dbReference type="PANTHER" id="PTHR43222">
    <property type="entry name" value="NUDIX HYDROLASE 23"/>
    <property type="match status" value="1"/>
</dbReference>
<dbReference type="Pfam" id="PF00293">
    <property type="entry name" value="NUDIX"/>
    <property type="match status" value="1"/>
</dbReference>
<evidence type="ECO:0000256" key="5">
    <source>
        <dbReference type="ARBA" id="ARBA00022801"/>
    </source>
</evidence>
<gene>
    <name evidence="8" type="primary">mutT</name>
    <name evidence="6" type="synonym">nudJ</name>
    <name evidence="8" type="ordered locus">XOO2555</name>
</gene>
<dbReference type="EMBL" id="AE013598">
    <property type="protein sequence ID" value="AAW75809.1"/>
    <property type="molecule type" value="Genomic_DNA"/>
</dbReference>
<dbReference type="PANTHER" id="PTHR43222:SF11">
    <property type="entry name" value="PHOSPHATASE NUDJ"/>
    <property type="match status" value="1"/>
</dbReference>
<name>Q5GZR2_XANOR</name>
<dbReference type="InterPro" id="IPR015797">
    <property type="entry name" value="NUDIX_hydrolase-like_dom_sf"/>
</dbReference>
<evidence type="ECO:0000259" key="7">
    <source>
        <dbReference type="PROSITE" id="PS51462"/>
    </source>
</evidence>
<accession>Q5GZR2</accession>
<comment type="similarity">
    <text evidence="2 6">Belongs to the Nudix hydrolase family. NudJ subfamily.</text>
</comment>
<evidence type="ECO:0000313" key="9">
    <source>
        <dbReference type="Proteomes" id="UP000006735"/>
    </source>
</evidence>
<dbReference type="Proteomes" id="UP000006735">
    <property type="component" value="Chromosome"/>
</dbReference>
<dbReference type="KEGG" id="xoo:XOO2555"/>